<dbReference type="eggNOG" id="COG3203">
    <property type="taxonomic scope" value="Bacteria"/>
</dbReference>
<accession>W0V005</accession>
<dbReference type="GO" id="GO:0046930">
    <property type="term" value="C:pore complex"/>
    <property type="evidence" value="ECO:0007669"/>
    <property type="project" value="UniProtKB-KW"/>
</dbReference>
<comment type="subcellular location">
    <subcellularLocation>
        <location evidence="1">Cell outer membrane</location>
        <topology evidence="1">Multi-pass membrane protein</topology>
    </subcellularLocation>
</comment>
<evidence type="ECO:0000256" key="7">
    <source>
        <dbReference type="ARBA" id="ARBA00023065"/>
    </source>
</evidence>
<dbReference type="KEGG" id="jag:GJA_269"/>
<protein>
    <submittedName>
        <fullName evidence="13">Gram-negative porin family protein</fullName>
    </submittedName>
</protein>
<keyword evidence="6 11" id="KW-0732">Signal</keyword>
<dbReference type="PANTHER" id="PTHR34501">
    <property type="entry name" value="PROTEIN YDDL-RELATED"/>
    <property type="match status" value="1"/>
</dbReference>
<dbReference type="GO" id="GO:0009279">
    <property type="term" value="C:cell outer membrane"/>
    <property type="evidence" value="ECO:0007669"/>
    <property type="project" value="UniProtKB-SubCell"/>
</dbReference>
<evidence type="ECO:0000256" key="11">
    <source>
        <dbReference type="SAM" id="SignalP"/>
    </source>
</evidence>
<reference evidence="13 14" key="1">
    <citation type="journal article" date="2015" name="Genome Announc.">
        <title>Genome Sequence of Mushroom Soft-Rot Pathogen Janthinobacterium agaricidamnosum.</title>
        <authorList>
            <person name="Graupner K."/>
            <person name="Lackner G."/>
            <person name="Hertweck C."/>
        </authorList>
    </citation>
    <scope>NUCLEOTIDE SEQUENCE [LARGE SCALE GENOMIC DNA]</scope>
    <source>
        <strain evidence="14">NBRC 102515 / DSM 9628</strain>
    </source>
</reference>
<dbReference type="CDD" id="cd00342">
    <property type="entry name" value="gram_neg_porins"/>
    <property type="match status" value="1"/>
</dbReference>
<dbReference type="GO" id="GO:0006811">
    <property type="term" value="P:monoatomic ion transport"/>
    <property type="evidence" value="ECO:0007669"/>
    <property type="project" value="UniProtKB-KW"/>
</dbReference>
<dbReference type="Proteomes" id="UP000027604">
    <property type="component" value="Chromosome I"/>
</dbReference>
<dbReference type="GO" id="GO:0015288">
    <property type="term" value="F:porin activity"/>
    <property type="evidence" value="ECO:0007669"/>
    <property type="project" value="UniProtKB-KW"/>
</dbReference>
<dbReference type="PANTHER" id="PTHR34501:SF9">
    <property type="entry name" value="MAJOR OUTER MEMBRANE PROTEIN P.IA"/>
    <property type="match status" value="1"/>
</dbReference>
<evidence type="ECO:0000259" key="12">
    <source>
        <dbReference type="Pfam" id="PF13609"/>
    </source>
</evidence>
<dbReference type="PATRIC" id="fig|1349767.4.peg.957"/>
<evidence type="ECO:0000256" key="3">
    <source>
        <dbReference type="ARBA" id="ARBA00022448"/>
    </source>
</evidence>
<keyword evidence="7" id="KW-0406">Ion transport</keyword>
<feature type="chain" id="PRO_5004797463" evidence="11">
    <location>
        <begin position="23"/>
        <end position="363"/>
    </location>
</feature>
<evidence type="ECO:0000256" key="8">
    <source>
        <dbReference type="ARBA" id="ARBA00023114"/>
    </source>
</evidence>
<name>W0V005_9BURK</name>
<evidence type="ECO:0000256" key="2">
    <source>
        <dbReference type="ARBA" id="ARBA00011233"/>
    </source>
</evidence>
<dbReference type="RefSeq" id="WP_038487888.1">
    <property type="nucleotide sequence ID" value="NZ_BCTH01000025.1"/>
</dbReference>
<gene>
    <name evidence="13" type="ORF">GJA_269</name>
</gene>
<feature type="signal peptide" evidence="11">
    <location>
        <begin position="1"/>
        <end position="22"/>
    </location>
</feature>
<evidence type="ECO:0000256" key="6">
    <source>
        <dbReference type="ARBA" id="ARBA00022729"/>
    </source>
</evidence>
<evidence type="ECO:0000256" key="4">
    <source>
        <dbReference type="ARBA" id="ARBA00022452"/>
    </source>
</evidence>
<dbReference type="PROSITE" id="PS51257">
    <property type="entry name" value="PROKAR_LIPOPROTEIN"/>
    <property type="match status" value="1"/>
</dbReference>
<evidence type="ECO:0000256" key="9">
    <source>
        <dbReference type="ARBA" id="ARBA00023136"/>
    </source>
</evidence>
<keyword evidence="9" id="KW-0472">Membrane</keyword>
<evidence type="ECO:0000256" key="10">
    <source>
        <dbReference type="ARBA" id="ARBA00023237"/>
    </source>
</evidence>
<dbReference type="AlphaFoldDB" id="W0V005"/>
<dbReference type="SUPFAM" id="SSF56935">
    <property type="entry name" value="Porins"/>
    <property type="match status" value="1"/>
</dbReference>
<feature type="domain" description="Porin" evidence="12">
    <location>
        <begin position="10"/>
        <end position="333"/>
    </location>
</feature>
<dbReference type="EMBL" id="HG322949">
    <property type="protein sequence ID" value="CDG80930.1"/>
    <property type="molecule type" value="Genomic_DNA"/>
</dbReference>
<dbReference type="OrthoDB" id="8679056at2"/>
<dbReference type="InterPro" id="IPR033900">
    <property type="entry name" value="Gram_neg_porin_domain"/>
</dbReference>
<organism evidence="13 14">
    <name type="scientific">Janthinobacterium agaricidamnosum NBRC 102515 = DSM 9628</name>
    <dbReference type="NCBI Taxonomy" id="1349767"/>
    <lineage>
        <taxon>Bacteria</taxon>
        <taxon>Pseudomonadati</taxon>
        <taxon>Pseudomonadota</taxon>
        <taxon>Betaproteobacteria</taxon>
        <taxon>Burkholderiales</taxon>
        <taxon>Oxalobacteraceae</taxon>
        <taxon>Janthinobacterium</taxon>
    </lineage>
</organism>
<dbReference type="InterPro" id="IPR023614">
    <property type="entry name" value="Porin_dom_sf"/>
</dbReference>
<dbReference type="STRING" id="1349767.GJA_269"/>
<evidence type="ECO:0000313" key="13">
    <source>
        <dbReference type="EMBL" id="CDG80930.1"/>
    </source>
</evidence>
<evidence type="ECO:0000256" key="1">
    <source>
        <dbReference type="ARBA" id="ARBA00004571"/>
    </source>
</evidence>
<keyword evidence="10" id="KW-0998">Cell outer membrane</keyword>
<keyword evidence="3" id="KW-0813">Transport</keyword>
<keyword evidence="4" id="KW-1134">Transmembrane beta strand</keyword>
<keyword evidence="8" id="KW-0626">Porin</keyword>
<dbReference type="InterPro" id="IPR050298">
    <property type="entry name" value="Gram-neg_bact_OMP"/>
</dbReference>
<dbReference type="HOGENOM" id="CLU_038238_1_1_4"/>
<keyword evidence="5" id="KW-0812">Transmembrane</keyword>
<proteinExistence type="predicted"/>
<evidence type="ECO:0000313" key="14">
    <source>
        <dbReference type="Proteomes" id="UP000027604"/>
    </source>
</evidence>
<comment type="subunit">
    <text evidence="2">Homotrimer.</text>
</comment>
<dbReference type="Gene3D" id="2.40.160.10">
    <property type="entry name" value="Porin"/>
    <property type="match status" value="1"/>
</dbReference>
<evidence type="ECO:0000256" key="5">
    <source>
        <dbReference type="ARBA" id="ARBA00022692"/>
    </source>
</evidence>
<sequence>MKQTMRGVIALLAGAGSCGAIAQGNVTMYGLLDTGLAYVTNVNPNGGTLVKMPSLTGSLPSRIGVRGTEALDGGLSAMFTLEAGLTMDTGGMSQGNRLFGRQASVGLKGDFGAVTLGRQINMTYISNLKSDVMGPNLFSIGSIDPYLPNARSDNAIGYLGDFNGWIVGATYSTGRDASSAGGPAATACAGEVAGNSRACRQVTGLLGYEVPAYGFNVSYDIMYGNTGAANGLTGSNNSDKRVTANGYFKVGKGKIGAGIIDRSTRAATGLTESDLYFIGLNYPVNRFTTLDTQVAKKDVKNSADDATLLVARLTYHLSKRTALYGGVARMKNAAQSAVALDAGGTVGTGKNQNGVMAGLRHAF</sequence>
<keyword evidence="14" id="KW-1185">Reference proteome</keyword>
<dbReference type="Pfam" id="PF13609">
    <property type="entry name" value="Porin_4"/>
    <property type="match status" value="1"/>
</dbReference>